<proteinExistence type="predicted"/>
<dbReference type="AlphaFoldDB" id="A0A382TIM2"/>
<dbReference type="SUPFAM" id="SSF53335">
    <property type="entry name" value="S-adenosyl-L-methionine-dependent methyltransferases"/>
    <property type="match status" value="1"/>
</dbReference>
<gene>
    <name evidence="2" type="ORF">METZ01_LOCUS374191</name>
</gene>
<dbReference type="Pfam" id="PF08241">
    <property type="entry name" value="Methyltransf_11"/>
    <property type="match status" value="1"/>
</dbReference>
<reference evidence="2" key="1">
    <citation type="submission" date="2018-05" db="EMBL/GenBank/DDBJ databases">
        <authorList>
            <person name="Lanie J.A."/>
            <person name="Ng W.-L."/>
            <person name="Kazmierczak K.M."/>
            <person name="Andrzejewski T.M."/>
            <person name="Davidsen T.M."/>
            <person name="Wayne K.J."/>
            <person name="Tettelin H."/>
            <person name="Glass J.I."/>
            <person name="Rusch D."/>
            <person name="Podicherti R."/>
            <person name="Tsui H.-C.T."/>
            <person name="Winkler M.E."/>
        </authorList>
    </citation>
    <scope>NUCLEOTIDE SEQUENCE</scope>
</reference>
<dbReference type="EMBL" id="UINC01136519">
    <property type="protein sequence ID" value="SVD21337.1"/>
    <property type="molecule type" value="Genomic_DNA"/>
</dbReference>
<dbReference type="GO" id="GO:0008757">
    <property type="term" value="F:S-adenosylmethionine-dependent methyltransferase activity"/>
    <property type="evidence" value="ECO:0007669"/>
    <property type="project" value="InterPro"/>
</dbReference>
<accession>A0A382TIM2</accession>
<name>A0A382TIM2_9ZZZZ</name>
<dbReference type="Gene3D" id="3.40.50.150">
    <property type="entry name" value="Vaccinia Virus protein VP39"/>
    <property type="match status" value="1"/>
</dbReference>
<organism evidence="2">
    <name type="scientific">marine metagenome</name>
    <dbReference type="NCBI Taxonomy" id="408172"/>
    <lineage>
        <taxon>unclassified sequences</taxon>
        <taxon>metagenomes</taxon>
        <taxon>ecological metagenomes</taxon>
    </lineage>
</organism>
<feature type="domain" description="Methyltransferase type 11" evidence="1">
    <location>
        <begin position="46"/>
        <end position="135"/>
    </location>
</feature>
<dbReference type="InterPro" id="IPR013216">
    <property type="entry name" value="Methyltransf_11"/>
</dbReference>
<protein>
    <recommendedName>
        <fullName evidence="1">Methyltransferase type 11 domain-containing protein</fullName>
    </recommendedName>
</protein>
<dbReference type="CDD" id="cd02440">
    <property type="entry name" value="AdoMet_MTases"/>
    <property type="match status" value="1"/>
</dbReference>
<evidence type="ECO:0000313" key="2">
    <source>
        <dbReference type="EMBL" id="SVD21337.1"/>
    </source>
</evidence>
<dbReference type="InterPro" id="IPR029063">
    <property type="entry name" value="SAM-dependent_MTases_sf"/>
</dbReference>
<evidence type="ECO:0000259" key="1">
    <source>
        <dbReference type="Pfam" id="PF08241"/>
    </source>
</evidence>
<sequence length="221" mass="26149">MYRKKEFNLDSSYNNHLYTGIIGVFMRYCHRNLEKFKSEEVYSKILEIGAGTAHHLPYIKHKFQHYYVAETSDFAIDYLKKAGLEKVIKYDGKNLPFDESFFDRIIISHVLEHVNNPEEFIMEMMSKLKKGGILSISLPTDPGLLWRASRNMIKILSLNRSQKLSNMEYDYVNSIEHINSIFNLRNIIKYHFSDSIQEKFLPFRIKLPDINLFYNVHITKP</sequence>